<name>A0A2P2IMA3_RHIMU</name>
<accession>A0A2P2IMA3</accession>
<dbReference type="EMBL" id="GGEC01001835">
    <property type="protein sequence ID" value="MBW82318.1"/>
    <property type="molecule type" value="Transcribed_RNA"/>
</dbReference>
<proteinExistence type="predicted"/>
<reference evidence="1" key="1">
    <citation type="submission" date="2018-02" db="EMBL/GenBank/DDBJ databases">
        <title>Rhizophora mucronata_Transcriptome.</title>
        <authorList>
            <person name="Meera S.P."/>
            <person name="Sreeshan A."/>
            <person name="Augustine A."/>
        </authorList>
    </citation>
    <scope>NUCLEOTIDE SEQUENCE</scope>
    <source>
        <tissue evidence="1">Leaf</tissue>
    </source>
</reference>
<evidence type="ECO:0000313" key="1">
    <source>
        <dbReference type="EMBL" id="MBW82318.1"/>
    </source>
</evidence>
<protein>
    <submittedName>
        <fullName evidence="1">WRKY transcription factor 84</fullName>
    </submittedName>
</protein>
<dbReference type="AlphaFoldDB" id="A0A2P2IMA3"/>
<sequence length="53" mass="6034">MTMLPFIGNNQHLRIVRSPLYVFPRRAPSHGATLVITPRERGTLDRLLTILPP</sequence>
<organism evidence="1">
    <name type="scientific">Rhizophora mucronata</name>
    <name type="common">Asiatic mangrove</name>
    <dbReference type="NCBI Taxonomy" id="61149"/>
    <lineage>
        <taxon>Eukaryota</taxon>
        <taxon>Viridiplantae</taxon>
        <taxon>Streptophyta</taxon>
        <taxon>Embryophyta</taxon>
        <taxon>Tracheophyta</taxon>
        <taxon>Spermatophyta</taxon>
        <taxon>Magnoliopsida</taxon>
        <taxon>eudicotyledons</taxon>
        <taxon>Gunneridae</taxon>
        <taxon>Pentapetalae</taxon>
        <taxon>rosids</taxon>
        <taxon>fabids</taxon>
        <taxon>Malpighiales</taxon>
        <taxon>Rhizophoraceae</taxon>
        <taxon>Rhizophora</taxon>
    </lineage>
</organism>